<accession>A0A8J6E0B3</accession>
<dbReference type="AlphaFoldDB" id="A0A8J6E0B3"/>
<proteinExistence type="predicted"/>
<evidence type="ECO:0000313" key="1">
    <source>
        <dbReference type="EMBL" id="KAG9391586.1"/>
    </source>
</evidence>
<protein>
    <submittedName>
        <fullName evidence="1">Uncharacterized protein</fullName>
    </submittedName>
</protein>
<evidence type="ECO:0000313" key="2">
    <source>
        <dbReference type="Proteomes" id="UP000717585"/>
    </source>
</evidence>
<name>A0A8J6E0B3_9EUKA</name>
<dbReference type="EMBL" id="JAHDYR010000053">
    <property type="protein sequence ID" value="KAG9391586.1"/>
    <property type="molecule type" value="Genomic_DNA"/>
</dbReference>
<sequence>MDQFCFFVADATQNVVYSLLEGIPLLEQKDIPLLFELSQAVSGSGPFMHVNSGEYNYALRMVSSNLLFVFLSRHVAEYSNNLLHRLQITMEMVKGPSYYNHSPKQLRDMFMAIEPTILSVIRRPLQPTMQTHEASFFRAIPKTTRAAFSAALDQIGLELAAVLVDNEYAAVTGSFMKLHAMERDLLLILAPLHESIECADTPLYLPFTNPSIASRVLLSRVSADITVIAVSGVDPSLSQFSKKVTAAFSDIVKHAKVDYSTDISPFDAWLVIDSAGRAISHKPTELDKGMGSNEYVYPLYRPGQTTYVVGAGDTRLVHVRSKKAMAVGLGSGERTVLVNKLVEVIDEFVGTV</sequence>
<keyword evidence="2" id="KW-1185">Reference proteome</keyword>
<dbReference type="Proteomes" id="UP000717585">
    <property type="component" value="Unassembled WGS sequence"/>
</dbReference>
<gene>
    <name evidence="1" type="ORF">J8273_6351</name>
</gene>
<reference evidence="1" key="1">
    <citation type="submission" date="2021-05" db="EMBL/GenBank/DDBJ databases">
        <title>A free-living protist that lacks canonical eukaryotic 1 DNA replication and segregation systems.</title>
        <authorList>
            <person name="Salas-Leiva D.E."/>
            <person name="Tromer E.C."/>
            <person name="Curtis B.A."/>
            <person name="Jerlstrom-Hultqvist J."/>
            <person name="Kolisko M."/>
            <person name="Yi Z."/>
            <person name="Salas-Leiva J.S."/>
            <person name="Gallot-Lavallee L."/>
            <person name="Kops G.J.P.L."/>
            <person name="Archibald J.M."/>
            <person name="Simpson A.G.B."/>
            <person name="Roger A.J."/>
        </authorList>
    </citation>
    <scope>NUCLEOTIDE SEQUENCE</scope>
    <source>
        <strain evidence="1">BICM</strain>
    </source>
</reference>
<comment type="caution">
    <text evidence="1">The sequence shown here is derived from an EMBL/GenBank/DDBJ whole genome shotgun (WGS) entry which is preliminary data.</text>
</comment>
<organism evidence="1 2">
    <name type="scientific">Carpediemonas membranifera</name>
    <dbReference type="NCBI Taxonomy" id="201153"/>
    <lineage>
        <taxon>Eukaryota</taxon>
        <taxon>Metamonada</taxon>
        <taxon>Carpediemonas-like organisms</taxon>
        <taxon>Carpediemonas</taxon>
    </lineage>
</organism>
<dbReference type="OrthoDB" id="74835at2759"/>